<keyword evidence="1" id="KW-0812">Transmembrane</keyword>
<feature type="transmembrane region" description="Helical" evidence="1">
    <location>
        <begin position="34"/>
        <end position="50"/>
    </location>
</feature>
<dbReference type="OrthoDB" id="2326502at2"/>
<sequence length="157" mass="17661">MLFLSIVSALLVLSLVRRIYLQSQLQLKAKYNFSPVLSGMIFLGFLTPLLNTMGANLVFEVLFAALILLTFLAGRNGLTDQGILLPNLFTRLLKFQQVVKVSLKPMDVSEERKVIVATFIEKASLRRYALVFEMSLNELTHLLQKCLPAETEIESAQ</sequence>
<protein>
    <submittedName>
        <fullName evidence="2">Uncharacterized protein</fullName>
    </submittedName>
</protein>
<organism evidence="2 3">
    <name type="scientific">Ligilactobacillus salitolerans</name>
    <dbReference type="NCBI Taxonomy" id="1808352"/>
    <lineage>
        <taxon>Bacteria</taxon>
        <taxon>Bacillati</taxon>
        <taxon>Bacillota</taxon>
        <taxon>Bacilli</taxon>
        <taxon>Lactobacillales</taxon>
        <taxon>Lactobacillaceae</taxon>
        <taxon>Ligilactobacillus</taxon>
    </lineage>
</organism>
<dbReference type="RefSeq" id="WP_124976015.1">
    <property type="nucleotide sequence ID" value="NZ_BFFP01000013.1"/>
</dbReference>
<name>A0A401ISM3_9LACO</name>
<comment type="caution">
    <text evidence="2">The sequence shown here is derived from an EMBL/GenBank/DDBJ whole genome shotgun (WGS) entry which is preliminary data.</text>
</comment>
<dbReference type="AlphaFoldDB" id="A0A401ISM3"/>
<keyword evidence="1" id="KW-1133">Transmembrane helix</keyword>
<proteinExistence type="predicted"/>
<accession>A0A401ISM3</accession>
<keyword evidence="3" id="KW-1185">Reference proteome</keyword>
<evidence type="ECO:0000256" key="1">
    <source>
        <dbReference type="SAM" id="Phobius"/>
    </source>
</evidence>
<evidence type="ECO:0000313" key="3">
    <source>
        <dbReference type="Proteomes" id="UP000286848"/>
    </source>
</evidence>
<dbReference type="Proteomes" id="UP000286848">
    <property type="component" value="Unassembled WGS sequence"/>
</dbReference>
<gene>
    <name evidence="2" type="ORF">LFYK43_09870</name>
</gene>
<dbReference type="EMBL" id="BFFP01000013">
    <property type="protein sequence ID" value="GBG94528.1"/>
    <property type="molecule type" value="Genomic_DNA"/>
</dbReference>
<reference evidence="2 3" key="1">
    <citation type="journal article" date="2019" name="Int. J. Syst. Evol. Microbiol.">
        <title>Lactobacillus salitolerans sp. nov., a novel lactic acid bacterium isolated from spent mushroom substrates.</title>
        <authorList>
            <person name="Tohno M."/>
            <person name="Tanizawa Y."/>
            <person name="Kojima Y."/>
            <person name="Sakamoto M."/>
            <person name="Nakamura Y."/>
            <person name="Ohkuma M."/>
            <person name="Kobayashi H."/>
        </authorList>
    </citation>
    <scope>NUCLEOTIDE SEQUENCE [LARGE SCALE GENOMIC DNA]</scope>
    <source>
        <strain evidence="2 3">YK43</strain>
    </source>
</reference>
<keyword evidence="1" id="KW-0472">Membrane</keyword>
<feature type="transmembrane region" description="Helical" evidence="1">
    <location>
        <begin position="57"/>
        <end position="74"/>
    </location>
</feature>
<evidence type="ECO:0000313" key="2">
    <source>
        <dbReference type="EMBL" id="GBG94528.1"/>
    </source>
</evidence>